<gene>
    <name evidence="1" type="ORF">AVEN_140986_1</name>
</gene>
<dbReference type="AlphaFoldDB" id="A0A4Y2SJP9"/>
<comment type="caution">
    <text evidence="1">The sequence shown here is derived from an EMBL/GenBank/DDBJ whole genome shotgun (WGS) entry which is preliminary data.</text>
</comment>
<keyword evidence="2" id="KW-1185">Reference proteome</keyword>
<evidence type="ECO:0000313" key="2">
    <source>
        <dbReference type="Proteomes" id="UP000499080"/>
    </source>
</evidence>
<dbReference type="Proteomes" id="UP000499080">
    <property type="component" value="Unassembled WGS sequence"/>
</dbReference>
<protein>
    <submittedName>
        <fullName evidence="1">Uncharacterized protein</fullName>
    </submittedName>
</protein>
<evidence type="ECO:0000313" key="1">
    <source>
        <dbReference type="EMBL" id="GBN88484.1"/>
    </source>
</evidence>
<organism evidence="1 2">
    <name type="scientific">Araneus ventricosus</name>
    <name type="common">Orbweaver spider</name>
    <name type="synonym">Epeira ventricosa</name>
    <dbReference type="NCBI Taxonomy" id="182803"/>
    <lineage>
        <taxon>Eukaryota</taxon>
        <taxon>Metazoa</taxon>
        <taxon>Ecdysozoa</taxon>
        <taxon>Arthropoda</taxon>
        <taxon>Chelicerata</taxon>
        <taxon>Arachnida</taxon>
        <taxon>Araneae</taxon>
        <taxon>Araneomorphae</taxon>
        <taxon>Entelegynae</taxon>
        <taxon>Araneoidea</taxon>
        <taxon>Araneidae</taxon>
        <taxon>Araneus</taxon>
    </lineage>
</organism>
<name>A0A4Y2SJP9_ARAVE</name>
<reference evidence="1 2" key="1">
    <citation type="journal article" date="2019" name="Sci. Rep.">
        <title>Orb-weaving spider Araneus ventricosus genome elucidates the spidroin gene catalogue.</title>
        <authorList>
            <person name="Kono N."/>
            <person name="Nakamura H."/>
            <person name="Ohtoshi R."/>
            <person name="Moran D.A.P."/>
            <person name="Shinohara A."/>
            <person name="Yoshida Y."/>
            <person name="Fujiwara M."/>
            <person name="Mori M."/>
            <person name="Tomita M."/>
            <person name="Arakawa K."/>
        </authorList>
    </citation>
    <scope>NUCLEOTIDE SEQUENCE [LARGE SCALE GENOMIC DNA]</scope>
</reference>
<sequence length="137" mass="15710">MDNHYPRMIPNFRDLQSPEVHELRGPEAIPRGWLRPKSDWSGLSNHFSTFLFTPSGGVDEVVKPLCLFPLHWIICALVDQQLTFRMVTSYSGKLLEFRHHRPIQESPKGTANVRADSDLFIDIVAALCVKSFLRPPR</sequence>
<dbReference type="EMBL" id="BGPR01022306">
    <property type="protein sequence ID" value="GBN88484.1"/>
    <property type="molecule type" value="Genomic_DNA"/>
</dbReference>
<accession>A0A4Y2SJP9</accession>
<proteinExistence type="predicted"/>